<gene>
    <name evidence="2" type="ORF">Trco_001699</name>
</gene>
<feature type="compositionally biased region" description="Low complexity" evidence="1">
    <location>
        <begin position="121"/>
        <end position="130"/>
    </location>
</feature>
<evidence type="ECO:0000256" key="1">
    <source>
        <dbReference type="SAM" id="MobiDB-lite"/>
    </source>
</evidence>
<sequence>MDIQLKSVERDGSGVLGNVQVDDDGAFVCQLVKVGVDRQMVMARHHVHRQQLAALDRGRGRGIEASSGSTHGGAEARRGASSTCRRASSKRKSRRKETYPGSQEKAVTANEKKEREKKRQQQQQQQKAEE</sequence>
<reference evidence="2" key="1">
    <citation type="submission" date="2021-08" db="EMBL/GenBank/DDBJ databases">
        <title>Chromosome-Level Trichoderma cornu-damae using Hi-C Data.</title>
        <authorList>
            <person name="Kim C.S."/>
        </authorList>
    </citation>
    <scope>NUCLEOTIDE SEQUENCE</scope>
    <source>
        <strain evidence="2">KA19-0412C</strain>
    </source>
</reference>
<organism evidence="2 3">
    <name type="scientific">Trichoderma cornu-damae</name>
    <dbReference type="NCBI Taxonomy" id="654480"/>
    <lineage>
        <taxon>Eukaryota</taxon>
        <taxon>Fungi</taxon>
        <taxon>Dikarya</taxon>
        <taxon>Ascomycota</taxon>
        <taxon>Pezizomycotina</taxon>
        <taxon>Sordariomycetes</taxon>
        <taxon>Hypocreomycetidae</taxon>
        <taxon>Hypocreales</taxon>
        <taxon>Hypocreaceae</taxon>
        <taxon>Trichoderma</taxon>
    </lineage>
</organism>
<dbReference type="AlphaFoldDB" id="A0A9P8QTB3"/>
<evidence type="ECO:0000313" key="3">
    <source>
        <dbReference type="Proteomes" id="UP000827724"/>
    </source>
</evidence>
<feature type="compositionally biased region" description="Basic and acidic residues" evidence="1">
    <location>
        <begin position="110"/>
        <end position="119"/>
    </location>
</feature>
<proteinExistence type="predicted"/>
<evidence type="ECO:0000313" key="2">
    <source>
        <dbReference type="EMBL" id="KAH6608353.1"/>
    </source>
</evidence>
<name>A0A9P8QTB3_9HYPO</name>
<comment type="caution">
    <text evidence="2">The sequence shown here is derived from an EMBL/GenBank/DDBJ whole genome shotgun (WGS) entry which is preliminary data.</text>
</comment>
<feature type="region of interest" description="Disordered" evidence="1">
    <location>
        <begin position="52"/>
        <end position="130"/>
    </location>
</feature>
<dbReference type="Proteomes" id="UP000827724">
    <property type="component" value="Unassembled WGS sequence"/>
</dbReference>
<keyword evidence="3" id="KW-1185">Reference proteome</keyword>
<dbReference type="EMBL" id="JAIWOZ010000002">
    <property type="protein sequence ID" value="KAH6608353.1"/>
    <property type="molecule type" value="Genomic_DNA"/>
</dbReference>
<protein>
    <submittedName>
        <fullName evidence="2">Uncharacterized protein</fullName>
    </submittedName>
</protein>
<accession>A0A9P8QTB3</accession>